<gene>
    <name evidence="2" type="ORF">AVEN_265019_1</name>
</gene>
<evidence type="ECO:0000256" key="1">
    <source>
        <dbReference type="SAM" id="MobiDB-lite"/>
    </source>
</evidence>
<name>A0A4Y2EL49_ARAVE</name>
<feature type="compositionally biased region" description="Basic and acidic residues" evidence="1">
    <location>
        <begin position="32"/>
        <end position="46"/>
    </location>
</feature>
<dbReference type="Proteomes" id="UP000499080">
    <property type="component" value="Unassembled WGS sequence"/>
</dbReference>
<accession>A0A4Y2EL49</accession>
<organism evidence="2 3">
    <name type="scientific">Araneus ventricosus</name>
    <name type="common">Orbweaver spider</name>
    <name type="synonym">Epeira ventricosa</name>
    <dbReference type="NCBI Taxonomy" id="182803"/>
    <lineage>
        <taxon>Eukaryota</taxon>
        <taxon>Metazoa</taxon>
        <taxon>Ecdysozoa</taxon>
        <taxon>Arthropoda</taxon>
        <taxon>Chelicerata</taxon>
        <taxon>Arachnida</taxon>
        <taxon>Araneae</taxon>
        <taxon>Araneomorphae</taxon>
        <taxon>Entelegynae</taxon>
        <taxon>Araneoidea</taxon>
        <taxon>Araneidae</taxon>
        <taxon>Araneus</taxon>
    </lineage>
</organism>
<keyword evidence="3" id="KW-1185">Reference proteome</keyword>
<protein>
    <submittedName>
        <fullName evidence="2">Uncharacterized protein</fullName>
    </submittedName>
</protein>
<sequence>MQDNEDEAVQVNHPDQDEDFLEGGSPEQARNAARDPQEDIKDREAFLGRLSRSIGSRRRSTRKQGSQAGRKRSQSRKNSGSGRSGGATTPMPDPLSGPVPFTANNKSTEKKAWQWK</sequence>
<dbReference type="EMBL" id="BGPR01000614">
    <property type="protein sequence ID" value="GBM28564.1"/>
    <property type="molecule type" value="Genomic_DNA"/>
</dbReference>
<evidence type="ECO:0000313" key="2">
    <source>
        <dbReference type="EMBL" id="GBM28564.1"/>
    </source>
</evidence>
<dbReference type="AlphaFoldDB" id="A0A4Y2EL49"/>
<feature type="region of interest" description="Disordered" evidence="1">
    <location>
        <begin position="1"/>
        <end position="116"/>
    </location>
</feature>
<proteinExistence type="predicted"/>
<evidence type="ECO:0000313" key="3">
    <source>
        <dbReference type="Proteomes" id="UP000499080"/>
    </source>
</evidence>
<comment type="caution">
    <text evidence="2">The sequence shown here is derived from an EMBL/GenBank/DDBJ whole genome shotgun (WGS) entry which is preliminary data.</text>
</comment>
<reference evidence="2 3" key="1">
    <citation type="journal article" date="2019" name="Sci. Rep.">
        <title>Orb-weaving spider Araneus ventricosus genome elucidates the spidroin gene catalogue.</title>
        <authorList>
            <person name="Kono N."/>
            <person name="Nakamura H."/>
            <person name="Ohtoshi R."/>
            <person name="Moran D.A.P."/>
            <person name="Shinohara A."/>
            <person name="Yoshida Y."/>
            <person name="Fujiwara M."/>
            <person name="Mori M."/>
            <person name="Tomita M."/>
            <person name="Arakawa K."/>
        </authorList>
    </citation>
    <scope>NUCLEOTIDE SEQUENCE [LARGE SCALE GENOMIC DNA]</scope>
</reference>
<feature type="compositionally biased region" description="Basic and acidic residues" evidence="1">
    <location>
        <begin position="107"/>
        <end position="116"/>
    </location>
</feature>